<protein>
    <recommendedName>
        <fullName evidence="5">Pectinesterase inhibitor domain-containing protein</fullName>
    </recommendedName>
</protein>
<sequence>MTISSQLAALIAVSFLLLLLHPSVANSNLIAKTCKKTPDFTLCLSSLSAVAARATTVRELALAMIHVVEAKAMTTRRHIKERIRAASFRGGEEAALKACDFYYGIIIDYDVPGAVTEVRYANPKFGVDSMVDSAREAGLCEEQFRGIGRSPLTGENVAVRRLADVAVAIIKNVR</sequence>
<comment type="similarity">
    <text evidence="3">Belongs to the PMEI family.</text>
</comment>
<dbReference type="InterPro" id="IPR035513">
    <property type="entry name" value="Invertase/methylesterase_inhib"/>
</dbReference>
<feature type="chain" id="PRO_5043729753" description="Pectinesterase inhibitor domain-containing protein" evidence="4">
    <location>
        <begin position="26"/>
        <end position="174"/>
    </location>
</feature>
<gene>
    <name evidence="6" type="ORF">LTRI10_LOCUS37776</name>
</gene>
<organism evidence="6 7">
    <name type="scientific">Linum trigynum</name>
    <dbReference type="NCBI Taxonomy" id="586398"/>
    <lineage>
        <taxon>Eukaryota</taxon>
        <taxon>Viridiplantae</taxon>
        <taxon>Streptophyta</taxon>
        <taxon>Embryophyta</taxon>
        <taxon>Tracheophyta</taxon>
        <taxon>Spermatophyta</taxon>
        <taxon>Magnoliopsida</taxon>
        <taxon>eudicotyledons</taxon>
        <taxon>Gunneridae</taxon>
        <taxon>Pentapetalae</taxon>
        <taxon>rosids</taxon>
        <taxon>fabids</taxon>
        <taxon>Malpighiales</taxon>
        <taxon>Linaceae</taxon>
        <taxon>Linum</taxon>
    </lineage>
</organism>
<reference evidence="6 7" key="1">
    <citation type="submission" date="2024-04" db="EMBL/GenBank/DDBJ databases">
        <authorList>
            <person name="Fracassetti M."/>
        </authorList>
    </citation>
    <scope>NUCLEOTIDE SEQUENCE [LARGE SCALE GENOMIC DNA]</scope>
</reference>
<dbReference type="InterPro" id="IPR006501">
    <property type="entry name" value="Pectinesterase_inhib_dom"/>
</dbReference>
<dbReference type="CDD" id="cd15796">
    <property type="entry name" value="CIF_like"/>
    <property type="match status" value="1"/>
</dbReference>
<dbReference type="GO" id="GO:0004857">
    <property type="term" value="F:enzyme inhibitor activity"/>
    <property type="evidence" value="ECO:0007669"/>
    <property type="project" value="InterPro"/>
</dbReference>
<evidence type="ECO:0000256" key="1">
    <source>
        <dbReference type="ARBA" id="ARBA00022729"/>
    </source>
</evidence>
<feature type="signal peptide" evidence="4">
    <location>
        <begin position="1"/>
        <end position="25"/>
    </location>
</feature>
<dbReference type="Gene3D" id="1.20.140.40">
    <property type="entry name" value="Invertase/pectin methylesterase inhibitor family protein"/>
    <property type="match status" value="1"/>
</dbReference>
<dbReference type="NCBIfam" id="TIGR01614">
    <property type="entry name" value="PME_inhib"/>
    <property type="match status" value="1"/>
</dbReference>
<dbReference type="PANTHER" id="PTHR35357">
    <property type="entry name" value="OS02G0537100 PROTEIN"/>
    <property type="match status" value="1"/>
</dbReference>
<evidence type="ECO:0000256" key="4">
    <source>
        <dbReference type="SAM" id="SignalP"/>
    </source>
</evidence>
<name>A0AAV2FIL1_9ROSI</name>
<dbReference type="EMBL" id="OZ034819">
    <property type="protein sequence ID" value="CAL1397480.1"/>
    <property type="molecule type" value="Genomic_DNA"/>
</dbReference>
<dbReference type="SMART" id="SM00856">
    <property type="entry name" value="PMEI"/>
    <property type="match status" value="1"/>
</dbReference>
<dbReference type="InterPro" id="IPR034087">
    <property type="entry name" value="C/VIF1"/>
</dbReference>
<accession>A0AAV2FIL1</accession>
<dbReference type="PANTHER" id="PTHR35357:SF8">
    <property type="entry name" value="OS01G0111000 PROTEIN"/>
    <property type="match status" value="1"/>
</dbReference>
<dbReference type="Pfam" id="PF04043">
    <property type="entry name" value="PMEI"/>
    <property type="match status" value="1"/>
</dbReference>
<keyword evidence="2" id="KW-1015">Disulfide bond</keyword>
<evidence type="ECO:0000259" key="5">
    <source>
        <dbReference type="SMART" id="SM00856"/>
    </source>
</evidence>
<dbReference type="Proteomes" id="UP001497516">
    <property type="component" value="Chromosome 6"/>
</dbReference>
<evidence type="ECO:0000256" key="3">
    <source>
        <dbReference type="ARBA" id="ARBA00038471"/>
    </source>
</evidence>
<feature type="domain" description="Pectinesterase inhibitor" evidence="5">
    <location>
        <begin position="25"/>
        <end position="169"/>
    </location>
</feature>
<dbReference type="SUPFAM" id="SSF101148">
    <property type="entry name" value="Plant invertase/pectin methylesterase inhibitor"/>
    <property type="match status" value="1"/>
</dbReference>
<evidence type="ECO:0000313" key="6">
    <source>
        <dbReference type="EMBL" id="CAL1397480.1"/>
    </source>
</evidence>
<evidence type="ECO:0000313" key="7">
    <source>
        <dbReference type="Proteomes" id="UP001497516"/>
    </source>
</evidence>
<dbReference type="AlphaFoldDB" id="A0AAV2FIL1"/>
<keyword evidence="7" id="KW-1185">Reference proteome</keyword>
<evidence type="ECO:0000256" key="2">
    <source>
        <dbReference type="ARBA" id="ARBA00023157"/>
    </source>
</evidence>
<proteinExistence type="inferred from homology"/>
<keyword evidence="1 4" id="KW-0732">Signal</keyword>